<feature type="region of interest" description="VHIID" evidence="3">
    <location>
        <begin position="60"/>
        <end position="125"/>
    </location>
</feature>
<name>A0ABD1SIF1_9LAMI</name>
<keyword evidence="1" id="KW-0805">Transcription regulation</keyword>
<dbReference type="Proteomes" id="UP001604277">
    <property type="component" value="Unassembled WGS sequence"/>
</dbReference>
<proteinExistence type="inferred from homology"/>
<evidence type="ECO:0000256" key="4">
    <source>
        <dbReference type="SAM" id="MobiDB-lite"/>
    </source>
</evidence>
<evidence type="ECO:0000256" key="3">
    <source>
        <dbReference type="PROSITE-ProRule" id="PRU01191"/>
    </source>
</evidence>
<organism evidence="5 6">
    <name type="scientific">Forsythia ovata</name>
    <dbReference type="NCBI Taxonomy" id="205694"/>
    <lineage>
        <taxon>Eukaryota</taxon>
        <taxon>Viridiplantae</taxon>
        <taxon>Streptophyta</taxon>
        <taxon>Embryophyta</taxon>
        <taxon>Tracheophyta</taxon>
        <taxon>Spermatophyta</taxon>
        <taxon>Magnoliopsida</taxon>
        <taxon>eudicotyledons</taxon>
        <taxon>Gunneridae</taxon>
        <taxon>Pentapetalae</taxon>
        <taxon>asterids</taxon>
        <taxon>lamiids</taxon>
        <taxon>Lamiales</taxon>
        <taxon>Oleaceae</taxon>
        <taxon>Forsythieae</taxon>
        <taxon>Forsythia</taxon>
    </lineage>
</organism>
<dbReference type="InterPro" id="IPR005202">
    <property type="entry name" value="TF_GRAS"/>
</dbReference>
<gene>
    <name evidence="5" type="ORF">Fot_34099</name>
</gene>
<comment type="caution">
    <text evidence="3">Lacks conserved residue(s) required for the propagation of feature annotation.</text>
</comment>
<dbReference type="Pfam" id="PF03514">
    <property type="entry name" value="GRAS"/>
    <property type="match status" value="1"/>
</dbReference>
<keyword evidence="2" id="KW-0804">Transcription</keyword>
<protein>
    <submittedName>
        <fullName evidence="5">Nodulation-signaling pathway 2 protein-like</fullName>
    </submittedName>
</protein>
<keyword evidence="6" id="KW-1185">Reference proteome</keyword>
<sequence length="126" mass="14267">MDGDEWSPCLSVESSENSVVFPPERIESPSPNGEEKSNPLGKTMEHMAFYLFQLKVKSRRLPETIISQYGRFAHFTANSEILEAMPDDAATMHIVGFDIGEEIQWPSVIETIGRMHKAPLFTLKIR</sequence>
<dbReference type="PROSITE" id="PS50985">
    <property type="entry name" value="GRAS"/>
    <property type="match status" value="1"/>
</dbReference>
<evidence type="ECO:0000313" key="6">
    <source>
        <dbReference type="Proteomes" id="UP001604277"/>
    </source>
</evidence>
<accession>A0ABD1SIF1</accession>
<reference evidence="6" key="1">
    <citation type="submission" date="2024-07" db="EMBL/GenBank/DDBJ databases">
        <title>Two chromosome-level genome assemblies of Korean endemic species Abeliophyllum distichum and Forsythia ovata (Oleaceae).</title>
        <authorList>
            <person name="Jang H."/>
        </authorList>
    </citation>
    <scope>NUCLEOTIDE SEQUENCE [LARGE SCALE GENOMIC DNA]</scope>
</reference>
<dbReference type="AlphaFoldDB" id="A0ABD1SIF1"/>
<comment type="caution">
    <text evidence="5">The sequence shown here is derived from an EMBL/GenBank/DDBJ whole genome shotgun (WGS) entry which is preliminary data.</text>
</comment>
<feature type="region of interest" description="Disordered" evidence="4">
    <location>
        <begin position="1"/>
        <end position="40"/>
    </location>
</feature>
<evidence type="ECO:0000256" key="1">
    <source>
        <dbReference type="ARBA" id="ARBA00023015"/>
    </source>
</evidence>
<evidence type="ECO:0000256" key="2">
    <source>
        <dbReference type="ARBA" id="ARBA00023163"/>
    </source>
</evidence>
<evidence type="ECO:0000313" key="5">
    <source>
        <dbReference type="EMBL" id="KAL2500251.1"/>
    </source>
</evidence>
<dbReference type="EMBL" id="JBFOLJ010000010">
    <property type="protein sequence ID" value="KAL2500251.1"/>
    <property type="molecule type" value="Genomic_DNA"/>
</dbReference>
<comment type="similarity">
    <text evidence="3">Belongs to the GRAS family.</text>
</comment>